<keyword evidence="3" id="KW-1185">Reference proteome</keyword>
<organism evidence="2 3">
    <name type="scientific">Citricoccus parietis</name>
    <dbReference type="NCBI Taxonomy" id="592307"/>
    <lineage>
        <taxon>Bacteria</taxon>
        <taxon>Bacillati</taxon>
        <taxon>Actinomycetota</taxon>
        <taxon>Actinomycetes</taxon>
        <taxon>Micrococcales</taxon>
        <taxon>Micrococcaceae</taxon>
        <taxon>Citricoccus</taxon>
    </lineage>
</organism>
<proteinExistence type="predicted"/>
<name>A0ABV5G636_9MICC</name>
<dbReference type="EMBL" id="JBHMFI010000002">
    <property type="protein sequence ID" value="MFB9074399.1"/>
    <property type="molecule type" value="Genomic_DNA"/>
</dbReference>
<gene>
    <name evidence="2" type="ORF">ACFFX0_25695</name>
</gene>
<protein>
    <submittedName>
        <fullName evidence="2">Uncharacterized protein</fullName>
    </submittedName>
</protein>
<evidence type="ECO:0000313" key="2">
    <source>
        <dbReference type="EMBL" id="MFB9074399.1"/>
    </source>
</evidence>
<reference evidence="2 3" key="1">
    <citation type="submission" date="2024-09" db="EMBL/GenBank/DDBJ databases">
        <authorList>
            <person name="Sun Q."/>
            <person name="Mori K."/>
        </authorList>
    </citation>
    <scope>NUCLEOTIDE SEQUENCE [LARGE SCALE GENOMIC DNA]</scope>
    <source>
        <strain evidence="2 3">CCM 7609</strain>
    </source>
</reference>
<feature type="region of interest" description="Disordered" evidence="1">
    <location>
        <begin position="13"/>
        <end position="43"/>
    </location>
</feature>
<comment type="caution">
    <text evidence="2">The sequence shown here is derived from an EMBL/GenBank/DDBJ whole genome shotgun (WGS) entry which is preliminary data.</text>
</comment>
<accession>A0ABV5G636</accession>
<evidence type="ECO:0000256" key="1">
    <source>
        <dbReference type="SAM" id="MobiDB-lite"/>
    </source>
</evidence>
<dbReference type="Proteomes" id="UP001589575">
    <property type="component" value="Unassembled WGS sequence"/>
</dbReference>
<sequence>MSHALGWDSWTKAITSSGNRPRSRSYDDAGTASQSCESRRASMLPSNVASVVLLT</sequence>
<evidence type="ECO:0000313" key="3">
    <source>
        <dbReference type="Proteomes" id="UP001589575"/>
    </source>
</evidence>